<dbReference type="HOGENOM" id="CLU_113681_0_0_6"/>
<sequence>MYRLRENSTFDISYFSGGLPAIYNKEKIMNTLVDNYFQGLKEVYKEKKGDDIKFITHATEDEIDLIKKNYPGVPNEFVDFLKRTDGKISEENYAYRPTMFSIHEGNLTYHMCSINKMLEHAQYKDQTLAELYPWFLEEDVDDCESATPEMDLYIPIGDRLLFASCDYSELYIDLKPSPLGKVGQIIRYLHDPDSYSFVCNSFSELLKESIDTNFEYFFDEHEL</sequence>
<feature type="domain" description="Knr4/Smi1-like" evidence="1">
    <location>
        <begin position="57"/>
        <end position="208"/>
    </location>
</feature>
<organism evidence="2 3">
    <name type="scientific">Legionella drancourtii LLAP12</name>
    <dbReference type="NCBI Taxonomy" id="658187"/>
    <lineage>
        <taxon>Bacteria</taxon>
        <taxon>Pseudomonadati</taxon>
        <taxon>Pseudomonadota</taxon>
        <taxon>Gammaproteobacteria</taxon>
        <taxon>Legionellales</taxon>
        <taxon>Legionellaceae</taxon>
        <taxon>Legionella</taxon>
    </lineage>
</organism>
<evidence type="ECO:0000259" key="1">
    <source>
        <dbReference type="SMART" id="SM00860"/>
    </source>
</evidence>
<dbReference type="Proteomes" id="UP000002770">
    <property type="component" value="Unassembled WGS sequence"/>
</dbReference>
<proteinExistence type="predicted"/>
<dbReference type="OrthoDB" id="6933666at2"/>
<dbReference type="InterPro" id="IPR018958">
    <property type="entry name" value="Knr4/Smi1-like_dom"/>
</dbReference>
<evidence type="ECO:0000313" key="3">
    <source>
        <dbReference type="Proteomes" id="UP000002770"/>
    </source>
</evidence>
<gene>
    <name evidence="2" type="ORF">LDG_5005</name>
</gene>
<dbReference type="InterPro" id="IPR037883">
    <property type="entry name" value="Knr4/Smi1-like_sf"/>
</dbReference>
<dbReference type="STRING" id="658187.LDG_5005"/>
<dbReference type="SUPFAM" id="SSF160631">
    <property type="entry name" value="SMI1/KNR4-like"/>
    <property type="match status" value="1"/>
</dbReference>
<dbReference type="Gene3D" id="3.40.1580.10">
    <property type="entry name" value="SMI1/KNR4-like"/>
    <property type="match status" value="1"/>
</dbReference>
<accession>G9EIK0</accession>
<dbReference type="Pfam" id="PF09346">
    <property type="entry name" value="SMI1_KNR4"/>
    <property type="match status" value="1"/>
</dbReference>
<reference evidence="2 3" key="1">
    <citation type="journal article" date="2011" name="BMC Genomics">
        <title>Insight into cross-talk between intra-amoebal pathogens.</title>
        <authorList>
            <person name="Gimenez G."/>
            <person name="Bertelli C."/>
            <person name="Moliner C."/>
            <person name="Robert C."/>
            <person name="Raoult D."/>
            <person name="Fournier P.E."/>
            <person name="Greub G."/>
        </authorList>
    </citation>
    <scope>NUCLEOTIDE SEQUENCE [LARGE SCALE GENOMIC DNA]</scope>
    <source>
        <strain evidence="2 3">LLAP12</strain>
    </source>
</reference>
<name>G9EIK0_9GAMM</name>
<dbReference type="RefSeq" id="WP_006868997.1">
    <property type="nucleotide sequence ID" value="NZ_JH413793.1"/>
</dbReference>
<dbReference type="EMBL" id="JH413793">
    <property type="protein sequence ID" value="EHL32768.1"/>
    <property type="molecule type" value="Genomic_DNA"/>
</dbReference>
<dbReference type="eggNOG" id="COG4282">
    <property type="taxonomic scope" value="Bacteria"/>
</dbReference>
<dbReference type="SMART" id="SM00860">
    <property type="entry name" value="SMI1_KNR4"/>
    <property type="match status" value="1"/>
</dbReference>
<dbReference type="AlphaFoldDB" id="G9EIK0"/>
<protein>
    <recommendedName>
        <fullName evidence="1">Knr4/Smi1-like domain-containing protein</fullName>
    </recommendedName>
</protein>
<evidence type="ECO:0000313" key="2">
    <source>
        <dbReference type="EMBL" id="EHL32768.1"/>
    </source>
</evidence>
<dbReference type="InParanoid" id="G9EIK0"/>
<keyword evidence="3" id="KW-1185">Reference proteome</keyword>